<protein>
    <submittedName>
        <fullName evidence="2">Uncharacterized protein</fullName>
    </submittedName>
</protein>
<dbReference type="KEGG" id="bze:COCCADRAFT_92741"/>
<dbReference type="Proteomes" id="UP000053841">
    <property type="component" value="Unassembled WGS sequence"/>
</dbReference>
<reference evidence="2 3" key="1">
    <citation type="journal article" date="2013" name="PLoS Genet.">
        <title>Comparative genome structure, secondary metabolite, and effector coding capacity across Cochliobolus pathogens.</title>
        <authorList>
            <person name="Condon B.J."/>
            <person name="Leng Y."/>
            <person name="Wu D."/>
            <person name="Bushley K.E."/>
            <person name="Ohm R.A."/>
            <person name="Otillar R."/>
            <person name="Martin J."/>
            <person name="Schackwitz W."/>
            <person name="Grimwood J."/>
            <person name="MohdZainudin N."/>
            <person name="Xue C."/>
            <person name="Wang R."/>
            <person name="Manning V.A."/>
            <person name="Dhillon B."/>
            <person name="Tu Z.J."/>
            <person name="Steffenson B.J."/>
            <person name="Salamov A."/>
            <person name="Sun H."/>
            <person name="Lowry S."/>
            <person name="LaButti K."/>
            <person name="Han J."/>
            <person name="Copeland A."/>
            <person name="Lindquist E."/>
            <person name="Barry K."/>
            <person name="Schmutz J."/>
            <person name="Baker S.E."/>
            <person name="Ciuffetti L.M."/>
            <person name="Grigoriev I.V."/>
            <person name="Zhong S."/>
            <person name="Turgeon B.G."/>
        </authorList>
    </citation>
    <scope>NUCLEOTIDE SEQUENCE [LARGE SCALE GENOMIC DNA]</scope>
    <source>
        <strain evidence="2 3">26-R-13</strain>
    </source>
</reference>
<gene>
    <name evidence="2" type="ORF">COCCADRAFT_92741</name>
</gene>
<sequence length="50" mass="5564">VKLEWERVRMRAEGVPDDNGATPRGSGHGTRVAGIKRAHAFPDSHLAWDR</sequence>
<proteinExistence type="predicted"/>
<name>W6Y5F3_COCC2</name>
<evidence type="ECO:0000313" key="3">
    <source>
        <dbReference type="Proteomes" id="UP000053841"/>
    </source>
</evidence>
<feature type="non-terminal residue" evidence="2">
    <location>
        <position position="1"/>
    </location>
</feature>
<dbReference type="EMBL" id="KI964586">
    <property type="protein sequence ID" value="EUC34727.1"/>
    <property type="molecule type" value="Genomic_DNA"/>
</dbReference>
<dbReference type="AlphaFoldDB" id="W6Y5F3"/>
<evidence type="ECO:0000313" key="2">
    <source>
        <dbReference type="EMBL" id="EUC34727.1"/>
    </source>
</evidence>
<feature type="region of interest" description="Disordered" evidence="1">
    <location>
        <begin position="14"/>
        <end position="36"/>
    </location>
</feature>
<dbReference type="GeneID" id="19153432"/>
<dbReference type="RefSeq" id="XP_007710958.1">
    <property type="nucleotide sequence ID" value="XM_007712768.1"/>
</dbReference>
<dbReference type="HOGENOM" id="CLU_3129663_0_0_1"/>
<evidence type="ECO:0000256" key="1">
    <source>
        <dbReference type="SAM" id="MobiDB-lite"/>
    </source>
</evidence>
<keyword evidence="3" id="KW-1185">Reference proteome</keyword>
<accession>W6Y5F3</accession>
<organism evidence="2 3">
    <name type="scientific">Cochliobolus carbonum (strain 26-R-13)</name>
    <name type="common">Maize leaf spot fungus</name>
    <name type="synonym">Bipolaris zeicola</name>
    <dbReference type="NCBI Taxonomy" id="930089"/>
    <lineage>
        <taxon>Eukaryota</taxon>
        <taxon>Fungi</taxon>
        <taxon>Dikarya</taxon>
        <taxon>Ascomycota</taxon>
        <taxon>Pezizomycotina</taxon>
        <taxon>Dothideomycetes</taxon>
        <taxon>Pleosporomycetidae</taxon>
        <taxon>Pleosporales</taxon>
        <taxon>Pleosporineae</taxon>
        <taxon>Pleosporaceae</taxon>
        <taxon>Bipolaris</taxon>
    </lineage>
</organism>